<dbReference type="Gene3D" id="2.40.170.20">
    <property type="entry name" value="TonB-dependent receptor, beta-barrel domain"/>
    <property type="match status" value="1"/>
</dbReference>
<dbReference type="PANTHER" id="PTHR40980">
    <property type="entry name" value="PLUG DOMAIN-CONTAINING PROTEIN"/>
    <property type="match status" value="1"/>
</dbReference>
<protein>
    <submittedName>
        <fullName evidence="8">TonB-dependent receptor</fullName>
    </submittedName>
</protein>
<gene>
    <name evidence="8" type="ORF">BST85_10245</name>
</gene>
<feature type="signal peptide" evidence="5">
    <location>
        <begin position="1"/>
        <end position="20"/>
    </location>
</feature>
<evidence type="ECO:0000259" key="6">
    <source>
        <dbReference type="Pfam" id="PF00593"/>
    </source>
</evidence>
<keyword evidence="9" id="KW-1185">Reference proteome</keyword>
<dbReference type="InterPro" id="IPR000531">
    <property type="entry name" value="Beta-barrel_TonB"/>
</dbReference>
<dbReference type="Pfam" id="PF00593">
    <property type="entry name" value="TonB_dep_Rec_b-barrel"/>
    <property type="match status" value="1"/>
</dbReference>
<comment type="subcellular location">
    <subcellularLocation>
        <location evidence="1 4">Cell outer membrane</location>
    </subcellularLocation>
</comment>
<dbReference type="InterPro" id="IPR036942">
    <property type="entry name" value="Beta-barrel_TonB_sf"/>
</dbReference>
<keyword evidence="3" id="KW-0998">Cell outer membrane</keyword>
<evidence type="ECO:0000256" key="4">
    <source>
        <dbReference type="RuleBase" id="RU003357"/>
    </source>
</evidence>
<dbReference type="Pfam" id="PF13715">
    <property type="entry name" value="CarbopepD_reg_2"/>
    <property type="match status" value="1"/>
</dbReference>
<evidence type="ECO:0000313" key="8">
    <source>
        <dbReference type="EMBL" id="PQB05219.1"/>
    </source>
</evidence>
<evidence type="ECO:0000259" key="7">
    <source>
        <dbReference type="Pfam" id="PF07715"/>
    </source>
</evidence>
<dbReference type="SUPFAM" id="SSF49464">
    <property type="entry name" value="Carboxypeptidase regulatory domain-like"/>
    <property type="match status" value="1"/>
</dbReference>
<organism evidence="8 9">
    <name type="scientific">Aureitalea marina</name>
    <dbReference type="NCBI Taxonomy" id="930804"/>
    <lineage>
        <taxon>Bacteria</taxon>
        <taxon>Pseudomonadati</taxon>
        <taxon>Bacteroidota</taxon>
        <taxon>Flavobacteriia</taxon>
        <taxon>Flavobacteriales</taxon>
        <taxon>Flavobacteriaceae</taxon>
        <taxon>Aureitalea</taxon>
    </lineage>
</organism>
<evidence type="ECO:0000256" key="2">
    <source>
        <dbReference type="ARBA" id="ARBA00023136"/>
    </source>
</evidence>
<dbReference type="Gene3D" id="2.170.130.10">
    <property type="entry name" value="TonB-dependent receptor, plug domain"/>
    <property type="match status" value="1"/>
</dbReference>
<comment type="caution">
    <text evidence="8">The sequence shown here is derived from an EMBL/GenBank/DDBJ whole genome shotgun (WGS) entry which is preliminary data.</text>
</comment>
<reference evidence="8 9" key="1">
    <citation type="submission" date="2016-11" db="EMBL/GenBank/DDBJ databases">
        <title>Trade-off between light-utilization and light-protection in marine flavobacteria.</title>
        <authorList>
            <person name="Kumagai Y."/>
        </authorList>
    </citation>
    <scope>NUCLEOTIDE SEQUENCE [LARGE SCALE GENOMIC DNA]</scope>
    <source>
        <strain evidence="8 9">NBRC 107741</strain>
    </source>
</reference>
<dbReference type="OrthoDB" id="9768470at2"/>
<evidence type="ECO:0000256" key="3">
    <source>
        <dbReference type="ARBA" id="ARBA00023237"/>
    </source>
</evidence>
<dbReference type="GO" id="GO:0009279">
    <property type="term" value="C:cell outer membrane"/>
    <property type="evidence" value="ECO:0007669"/>
    <property type="project" value="UniProtKB-SubCell"/>
</dbReference>
<comment type="similarity">
    <text evidence="4">Belongs to the TonB-dependent receptor family.</text>
</comment>
<dbReference type="Gene3D" id="2.60.40.1120">
    <property type="entry name" value="Carboxypeptidase-like, regulatory domain"/>
    <property type="match status" value="1"/>
</dbReference>
<keyword evidence="8" id="KW-0675">Receptor</keyword>
<feature type="chain" id="PRO_5015510428" evidence="5">
    <location>
        <begin position="21"/>
        <end position="930"/>
    </location>
</feature>
<evidence type="ECO:0000313" key="9">
    <source>
        <dbReference type="Proteomes" id="UP000239800"/>
    </source>
</evidence>
<dbReference type="InterPro" id="IPR012910">
    <property type="entry name" value="Plug_dom"/>
</dbReference>
<evidence type="ECO:0000256" key="1">
    <source>
        <dbReference type="ARBA" id="ARBA00004442"/>
    </source>
</evidence>
<evidence type="ECO:0000256" key="5">
    <source>
        <dbReference type="SAM" id="SignalP"/>
    </source>
</evidence>
<feature type="domain" description="TonB-dependent receptor plug" evidence="7">
    <location>
        <begin position="133"/>
        <end position="229"/>
    </location>
</feature>
<name>A0A2S7KRG5_9FLAO</name>
<dbReference type="InterPro" id="IPR008969">
    <property type="entry name" value="CarboxyPept-like_regulatory"/>
</dbReference>
<dbReference type="EMBL" id="MQUB01000001">
    <property type="protein sequence ID" value="PQB05219.1"/>
    <property type="molecule type" value="Genomic_DNA"/>
</dbReference>
<dbReference type="PANTHER" id="PTHR40980:SF5">
    <property type="entry name" value="TONB-DEPENDENT RECEPTOR"/>
    <property type="match status" value="1"/>
</dbReference>
<dbReference type="AlphaFoldDB" id="A0A2S7KRG5"/>
<dbReference type="RefSeq" id="WP_104813154.1">
    <property type="nucleotide sequence ID" value="NZ_MQUB01000001.1"/>
</dbReference>
<dbReference type="Pfam" id="PF07715">
    <property type="entry name" value="Plug"/>
    <property type="match status" value="1"/>
</dbReference>
<dbReference type="Proteomes" id="UP000239800">
    <property type="component" value="Unassembled WGS sequence"/>
</dbReference>
<dbReference type="InterPro" id="IPR037066">
    <property type="entry name" value="Plug_dom_sf"/>
</dbReference>
<dbReference type="SUPFAM" id="SSF56935">
    <property type="entry name" value="Porins"/>
    <property type="match status" value="1"/>
</dbReference>
<proteinExistence type="inferred from homology"/>
<keyword evidence="2 4" id="KW-0472">Membrane</keyword>
<accession>A0A2S7KRG5</accession>
<keyword evidence="4" id="KW-0798">TonB box</keyword>
<sequence length="930" mass="103716">MKYISSILLLLLGTVGFAQTGTIEGTLLDKEVEGEPLPFANVIILGTSTGTTSDFDGNYILEDVPVGTYTLEFSFIGYETITVPNVVVENGKFTRIDASLGESAAALDEVVIKVQTSREREQALLMEQRKAVEIKESIGAQQLAQMGVRNASTATTKISGVSKNEGSGDIYVRGLGDRYLSTTLNGLPVPSDDIEKKNIDLGLFSTRLIQSISVSKTSSPKSSADQTSGIVDVTSKQLTGSSDYSASARMAVNTNVAKSDVWNNFKVSPNQDDVTLGFYYSGVPLINKIINTGQSWNTQTQSAPVNGGVAFTVGQKINDRWKILFTGGQGQTHEYQEGIFRQFRGNFIDDTITDAITWTRTVSTQALLDTEFKIDPEEGNHTLRLTSLMINKVQDEVFEGGRDGNSTIFEETDPTEGLFQFIRDQNMKSTLLSTTQLAGKHNLSEDLSINWAGGFNYLSADEPNRIRNEVNFNDTIVQLGRTGGFQQRKSEQIILDREYNALVNGDWQIIEGEQRNLKVAIGGTFRKKTRDFRSQFYGVEEAFTNAVNPESIDQINDIFTFENFDDNTLRINVLDPDLYKGTLQSLGTYVDFVGQLDKFTLEAGLRWQKDDIDVDFAVNNFPGREGQSRKDYSRLYPSVNLKYAINEKHSLRLANSFTTTLPEFKEIAPFEYVSPVGQITRGNVNLEASRNINWDLKWEFFPTSDQLVSVTGFYKEIKDPINKVQDRGSAGVFSYFNSGEEAMVYGLEVEGRVNLIKSEEEGQPALRLIVNAARLWHEQDLKEIRDEQGNLIQTFRYNNLTKTDLQGASDWIMNASLNFNTKTENPFDTTLSMNYASDRIFALGAPTNQTSNDINYNDAIVEKGFVTLDLVVRKEFGENWRVGLSALNILNPTIKRTQLVKPSTTGIETEETVRSYKNGSILGLNVNYSF</sequence>
<feature type="domain" description="TonB-dependent receptor-like beta-barrel" evidence="6">
    <location>
        <begin position="432"/>
        <end position="889"/>
    </location>
</feature>
<keyword evidence="5" id="KW-0732">Signal</keyword>